<keyword evidence="1" id="KW-0812">Transmembrane</keyword>
<keyword evidence="1" id="KW-1133">Transmembrane helix</keyword>
<feature type="transmembrane region" description="Helical" evidence="1">
    <location>
        <begin position="384"/>
        <end position="401"/>
    </location>
</feature>
<reference evidence="3" key="1">
    <citation type="submission" date="2025-08" db="UniProtKB">
        <authorList>
            <consortium name="RefSeq"/>
        </authorList>
    </citation>
    <scope>IDENTIFICATION</scope>
</reference>
<organism evidence="2 3">
    <name type="scientific">Galendromus occidentalis</name>
    <name type="common">western predatory mite</name>
    <dbReference type="NCBI Taxonomy" id="34638"/>
    <lineage>
        <taxon>Eukaryota</taxon>
        <taxon>Metazoa</taxon>
        <taxon>Ecdysozoa</taxon>
        <taxon>Arthropoda</taxon>
        <taxon>Chelicerata</taxon>
        <taxon>Arachnida</taxon>
        <taxon>Acari</taxon>
        <taxon>Parasitiformes</taxon>
        <taxon>Mesostigmata</taxon>
        <taxon>Gamasina</taxon>
        <taxon>Phytoseioidea</taxon>
        <taxon>Phytoseiidae</taxon>
        <taxon>Typhlodrominae</taxon>
        <taxon>Galendromus</taxon>
    </lineage>
</organism>
<dbReference type="AlphaFoldDB" id="A0AAJ7SG00"/>
<dbReference type="KEGG" id="goe:114828242"/>
<keyword evidence="2" id="KW-1185">Reference proteome</keyword>
<proteinExistence type="predicted"/>
<feature type="transmembrane region" description="Helical" evidence="1">
    <location>
        <begin position="60"/>
        <end position="85"/>
    </location>
</feature>
<gene>
    <name evidence="3" type="primary">LOC114828242</name>
</gene>
<protein>
    <submittedName>
        <fullName evidence="3">Uncharacterized protein LOC114828242</fullName>
    </submittedName>
</protein>
<feature type="transmembrane region" description="Helical" evidence="1">
    <location>
        <begin position="142"/>
        <end position="162"/>
    </location>
</feature>
<evidence type="ECO:0000313" key="2">
    <source>
        <dbReference type="Proteomes" id="UP000694867"/>
    </source>
</evidence>
<dbReference type="GeneID" id="114828242"/>
<sequence>MSKRATTRVDPRTHQFTQVSDEVKWYDHIFVAPQVSLSVFGIHIVPVQRKNRALSLMWRSLLTIVVASLLIVFLTENIIAVSWGLNAWRHIKWLTSSATALFTFFYIRIRITKVRQLVDFYTINYNSWRSTEKRSIRLNISYMIPLLWCVVLAAGIDFAAYARSDYVEYFLVLKMHRDTPHVEILETVESLVRMTVIHGCINFVAFLYGTLLGMIIGNIGHLNMWMRSQEVSELEDNASTTSLTQLRNLFHHQELNLREVDSVFSPVLAIWYLMCIINVIADIHMSFEGSFPGSHAGRIAFNLFMDGFPWWAIIWATTGAAEGIQNEYHNFVQQMEQTLLALGAKNPQAPVTRPVLSVLVLLQRTSIVFPRITLAGWITVRRRLLLHLISFFSVYIAILSMRRKS</sequence>
<evidence type="ECO:0000256" key="1">
    <source>
        <dbReference type="SAM" id="Phobius"/>
    </source>
</evidence>
<accession>A0AAJ7SG00</accession>
<keyword evidence="1" id="KW-0472">Membrane</keyword>
<feature type="transmembrane region" description="Helical" evidence="1">
    <location>
        <begin position="91"/>
        <end position="107"/>
    </location>
</feature>
<dbReference type="RefSeq" id="XP_028967376.1">
    <property type="nucleotide sequence ID" value="XM_029111543.1"/>
</dbReference>
<evidence type="ECO:0000313" key="3">
    <source>
        <dbReference type="RefSeq" id="XP_028967376.1"/>
    </source>
</evidence>
<name>A0AAJ7SG00_9ACAR</name>
<feature type="transmembrane region" description="Helical" evidence="1">
    <location>
        <begin position="196"/>
        <end position="219"/>
    </location>
</feature>
<dbReference type="Proteomes" id="UP000694867">
    <property type="component" value="Unplaced"/>
</dbReference>